<proteinExistence type="predicted"/>
<evidence type="ECO:0000313" key="1">
    <source>
        <dbReference type="EMBL" id="PFG27919.1"/>
    </source>
</evidence>
<dbReference type="Proteomes" id="UP000221653">
    <property type="component" value="Unassembled WGS sequence"/>
</dbReference>
<dbReference type="OrthoDB" id="10015589at2"/>
<keyword evidence="2" id="KW-1185">Reference proteome</keyword>
<reference evidence="1 2" key="1">
    <citation type="submission" date="2017-10" db="EMBL/GenBank/DDBJ databases">
        <title>Sequencing the genomes of 1000 actinobacteria strains.</title>
        <authorList>
            <person name="Klenk H.-P."/>
        </authorList>
    </citation>
    <scope>NUCLEOTIDE SEQUENCE [LARGE SCALE GENOMIC DNA]</scope>
    <source>
        <strain evidence="1 2">DSM 20688</strain>
    </source>
</reference>
<dbReference type="AlphaFoldDB" id="A0A2A9DPS5"/>
<protein>
    <submittedName>
        <fullName evidence="1">Uncharacterized protein</fullName>
    </submittedName>
</protein>
<dbReference type="RefSeq" id="WP_048380947.1">
    <property type="nucleotide sequence ID" value="NZ_LDYE01000008.1"/>
</dbReference>
<sequence>MTDNHAPGRALAANLAARMLDGAGDMTLVPYLVHGQKPMRVVRHGLNNRGEVMVTCFSDEVSSSPVAEVRVDVTLQAPMFRYSVTAASLHALGQVQWVARGDGWVRGVVVLGRVYVHHYEEPLGFDVNELPMHFARVQADTDRIGAYDVVAGFGDAVLGTLIDAACLGIIDGHVGGTQPFSGCSHMANQIFVADVCQLGITFIRTTNRTQSTVFIPFPGPAHTLDALRKRIHALAVKASSTVSS</sequence>
<evidence type="ECO:0000313" key="2">
    <source>
        <dbReference type="Proteomes" id="UP000221653"/>
    </source>
</evidence>
<name>A0A2A9DPS5_9CORY</name>
<gene>
    <name evidence="1" type="ORF">ATK06_1001</name>
</gene>
<organism evidence="1 2">
    <name type="scientific">Corynebacterium renale</name>
    <dbReference type="NCBI Taxonomy" id="1724"/>
    <lineage>
        <taxon>Bacteria</taxon>
        <taxon>Bacillati</taxon>
        <taxon>Actinomycetota</taxon>
        <taxon>Actinomycetes</taxon>
        <taxon>Mycobacteriales</taxon>
        <taxon>Corynebacteriaceae</taxon>
        <taxon>Corynebacterium</taxon>
    </lineage>
</organism>
<dbReference type="EMBL" id="PDJF01000001">
    <property type="protein sequence ID" value="PFG27919.1"/>
    <property type="molecule type" value="Genomic_DNA"/>
</dbReference>
<accession>A0A2A9DPS5</accession>
<comment type="caution">
    <text evidence="1">The sequence shown here is derived from an EMBL/GenBank/DDBJ whole genome shotgun (WGS) entry which is preliminary data.</text>
</comment>